<evidence type="ECO:0000313" key="6">
    <source>
        <dbReference type="EMBL" id="ORN28043.1"/>
    </source>
</evidence>
<dbReference type="SUPFAM" id="SSF52058">
    <property type="entry name" value="L domain-like"/>
    <property type="match status" value="1"/>
</dbReference>
<accession>A0A1X1FET3</accession>
<protein>
    <submittedName>
        <fullName evidence="6">Internalin B</fullName>
    </submittedName>
</protein>
<dbReference type="Pfam" id="PF19087">
    <property type="entry name" value="DUF5776"/>
    <property type="match status" value="1"/>
</dbReference>
<proteinExistence type="predicted"/>
<reference evidence="6 7" key="1">
    <citation type="journal article" date="2017" name="Front. Microbiol.">
        <title>The Histidine Decarboxylase Gene Cluster of Lactobacillus parabuchneri Was Gained by Horizontal Gene Transfer and Is Mobile within the Species.</title>
        <authorList>
            <person name="Wuthrich D."/>
            <person name="Berthoud H."/>
            <person name="Wechsler D."/>
            <person name="Eugster E."/>
            <person name="Irmler S."/>
            <person name="Bruggmann R."/>
        </authorList>
    </citation>
    <scope>NUCLEOTIDE SEQUENCE [LARGE SCALE GENOMIC DNA]</scope>
    <source>
        <strain evidence="6 7">FAM23169</strain>
    </source>
</reference>
<evidence type="ECO:0000313" key="7">
    <source>
        <dbReference type="Proteomes" id="UP000193009"/>
    </source>
</evidence>
<dbReference type="PROSITE" id="PS51450">
    <property type="entry name" value="LRR"/>
    <property type="match status" value="1"/>
</dbReference>
<keyword evidence="2" id="KW-0677">Repeat</keyword>
<dbReference type="InterPro" id="IPR001611">
    <property type="entry name" value="Leu-rich_rpt"/>
</dbReference>
<dbReference type="Pfam" id="PF12799">
    <property type="entry name" value="LRR_4"/>
    <property type="match status" value="1"/>
</dbReference>
<organism evidence="6 7">
    <name type="scientific">Lentilactobacillus parabuchneri</name>
    <dbReference type="NCBI Taxonomy" id="152331"/>
    <lineage>
        <taxon>Bacteria</taxon>
        <taxon>Bacillati</taxon>
        <taxon>Bacillota</taxon>
        <taxon>Bacilli</taxon>
        <taxon>Lactobacillales</taxon>
        <taxon>Lactobacillaceae</taxon>
        <taxon>Lentilactobacillus</taxon>
    </lineage>
</organism>
<gene>
    <name evidence="6" type="ORF">FAM23169_01524</name>
</gene>
<dbReference type="PANTHER" id="PTHR46652">
    <property type="entry name" value="LEUCINE-RICH REPEAT AND IQ DOMAIN-CONTAINING PROTEIN 1-RELATED"/>
    <property type="match status" value="1"/>
</dbReference>
<dbReference type="Gene3D" id="3.10.20.320">
    <property type="entry name" value="Putative peptidoglycan bound protein (lpxtg motif)"/>
    <property type="match status" value="1"/>
</dbReference>
<evidence type="ECO:0000259" key="5">
    <source>
        <dbReference type="Pfam" id="PF19087"/>
    </source>
</evidence>
<sequence>MNFLKRFIKVALAVSSVAVFSISMNHVEVNLVAHAATTQEDQTVDQMMPNEKLRELVLVNMKKQQIITDPDFTVADFTPASFKSALGQLTYLGWEIGTAAEVDNQVPVNGGNGSVGPTNKGNYSLEGLQYCHNLTKIELNSDLNRGKHFFRNDIIDISPLKDLTNLEYVNLSGNRIQDISPLAGLTKIKTLYINMNSITNLNTLDASQYTAFNYLSQIVIFPLKVLHTDTYTWKAPFVDSLPKNAVTSETKPFQPYQREFLTPGTKAFGNPVDASYSQIDVFRNGTFLKDVQMGQTIISGDDFTYTNLSPQVSPTDPENPFHSVNATVVSNPYTYYMIAQYRFYKDPTNPQPVLSYFMPYDIQEAKAQPVTVQYVDSNGNKLHDPVTITGNIDESFDLSKVQYKLTIPGYTFQKYDPAQTGTISDQEQTFKLVYTKNASPVIPTPPTTPTPPETPEQPTNPSKPTPPTENQQPDYATTTGEVVYSLKKIYLYKNPTFKKSERITSYAKKPRVFRPMFVVTDYQRSSQGRLRYKVRDVNHESKTAGKTGYITTKSTYVSPVYCESKPKFVTVISPNGVNEYNEKNLTEKVTTFKQGTVLKVASITTHNLTTRYMLGNGNFITANRKLVMNGKQKQPKRVVVKGQLTAITTPTSQRKMVTLRRATSWRLISTPIATPLRTLNPEPSDLRLKVATSPLTQNSLKCISNVASHMLKRTAQNSTFCAVLLYIDLLN</sequence>
<feature type="domain" description="MucBP" evidence="4">
    <location>
        <begin position="369"/>
        <end position="435"/>
    </location>
</feature>
<feature type="compositionally biased region" description="Pro residues" evidence="3">
    <location>
        <begin position="442"/>
        <end position="455"/>
    </location>
</feature>
<dbReference type="InterPro" id="IPR009459">
    <property type="entry name" value="MucBP_dom"/>
</dbReference>
<feature type="region of interest" description="Disordered" evidence="3">
    <location>
        <begin position="436"/>
        <end position="476"/>
    </location>
</feature>
<evidence type="ECO:0000259" key="4">
    <source>
        <dbReference type="Pfam" id="PF06458"/>
    </source>
</evidence>
<dbReference type="EMBL" id="MSBD01000039">
    <property type="protein sequence ID" value="ORN28043.1"/>
    <property type="molecule type" value="Genomic_DNA"/>
</dbReference>
<dbReference type="Gene3D" id="3.80.10.10">
    <property type="entry name" value="Ribonuclease Inhibitor"/>
    <property type="match status" value="1"/>
</dbReference>
<dbReference type="InterPro" id="IPR025875">
    <property type="entry name" value="Leu-rich_rpt_4"/>
</dbReference>
<feature type="domain" description="DUF5776" evidence="5">
    <location>
        <begin position="561"/>
        <end position="627"/>
    </location>
</feature>
<dbReference type="Proteomes" id="UP000193009">
    <property type="component" value="Unassembled WGS sequence"/>
</dbReference>
<dbReference type="AlphaFoldDB" id="A0A1X1FET3"/>
<dbReference type="InterPro" id="IPR032675">
    <property type="entry name" value="LRR_dom_sf"/>
</dbReference>
<dbReference type="STRING" id="152331.FAM21731_01583"/>
<evidence type="ECO:0000256" key="3">
    <source>
        <dbReference type="SAM" id="MobiDB-lite"/>
    </source>
</evidence>
<keyword evidence="7" id="KW-1185">Reference proteome</keyword>
<name>A0A1X1FET3_9LACO</name>
<dbReference type="PANTHER" id="PTHR46652:SF3">
    <property type="entry name" value="LEUCINE-RICH REPEAT-CONTAINING PROTEIN 9"/>
    <property type="match status" value="1"/>
</dbReference>
<comment type="caution">
    <text evidence="6">The sequence shown here is derived from an EMBL/GenBank/DDBJ whole genome shotgun (WGS) entry which is preliminary data.</text>
</comment>
<dbReference type="Pfam" id="PF06458">
    <property type="entry name" value="MucBP"/>
    <property type="match status" value="1"/>
</dbReference>
<dbReference type="InterPro" id="IPR050836">
    <property type="entry name" value="SDS22/Internalin_LRR"/>
</dbReference>
<dbReference type="InterPro" id="IPR044081">
    <property type="entry name" value="DUF5776"/>
</dbReference>
<evidence type="ECO:0000256" key="2">
    <source>
        <dbReference type="ARBA" id="ARBA00022737"/>
    </source>
</evidence>
<keyword evidence="1" id="KW-0433">Leucine-rich repeat</keyword>
<evidence type="ECO:0000256" key="1">
    <source>
        <dbReference type="ARBA" id="ARBA00022614"/>
    </source>
</evidence>